<comment type="caution">
    <text evidence="1">The sequence shown here is derived from an EMBL/GenBank/DDBJ whole genome shotgun (WGS) entry which is preliminary data.</text>
</comment>
<accession>A0AAW8FHX1</accession>
<evidence type="ECO:0008006" key="3">
    <source>
        <dbReference type="Google" id="ProtNLM"/>
    </source>
</evidence>
<evidence type="ECO:0000313" key="1">
    <source>
        <dbReference type="EMBL" id="MDQ0908423.1"/>
    </source>
</evidence>
<evidence type="ECO:0000313" key="2">
    <source>
        <dbReference type="Proteomes" id="UP001234216"/>
    </source>
</evidence>
<protein>
    <recommendedName>
        <fullName evidence="3">Secreted protein</fullName>
    </recommendedName>
</protein>
<reference evidence="1" key="1">
    <citation type="submission" date="2023-07" db="EMBL/GenBank/DDBJ databases">
        <title>Comparative genomics of wheat-associated soil bacteria to identify genetic determinants of phenazine resistance.</title>
        <authorList>
            <person name="Mouncey N."/>
        </authorList>
    </citation>
    <scope>NUCLEOTIDE SEQUENCE</scope>
    <source>
        <strain evidence="1">V4I22</strain>
    </source>
</reference>
<dbReference type="Proteomes" id="UP001234216">
    <property type="component" value="Unassembled WGS sequence"/>
</dbReference>
<proteinExistence type="predicted"/>
<gene>
    <name evidence="1" type="ORF">QFZ22_004408</name>
</gene>
<name>A0AAW8FHX1_9ACTN</name>
<organism evidence="1 2">
    <name type="scientific">Streptomyces canus</name>
    <dbReference type="NCBI Taxonomy" id="58343"/>
    <lineage>
        <taxon>Bacteria</taxon>
        <taxon>Bacillati</taxon>
        <taxon>Actinomycetota</taxon>
        <taxon>Actinomycetes</taxon>
        <taxon>Kitasatosporales</taxon>
        <taxon>Streptomycetaceae</taxon>
        <taxon>Streptomyces</taxon>
        <taxon>Streptomyces aurantiacus group</taxon>
    </lineage>
</organism>
<dbReference type="EMBL" id="JAUSZV010000005">
    <property type="protein sequence ID" value="MDQ0908423.1"/>
    <property type="molecule type" value="Genomic_DNA"/>
</dbReference>
<dbReference type="AlphaFoldDB" id="A0AAW8FHX1"/>
<sequence length="149" mass="15792">MEGIESRPEKRLATAMRPRSNLSVVTALTAVALTAVLATGCDPHDVDNSLDCVSNADTIADSVKAIHEAGWDAVKDPSKTDESIATIDKNVDEINKARGDAADSKVDKAVKDLDKAIEDYNKSILDGDTHPDSGKIDAAADRLKDVCTS</sequence>